<dbReference type="Proteomes" id="UP000807159">
    <property type="component" value="Chromosome 4"/>
</dbReference>
<dbReference type="InterPro" id="IPR016024">
    <property type="entry name" value="ARM-type_fold"/>
</dbReference>
<keyword evidence="2" id="KW-0647">Proteasome</keyword>
<dbReference type="PANTHER" id="PTHR10943:SF2">
    <property type="entry name" value="26S PROTEASOME NON-ATPASE REGULATORY SUBUNIT 1"/>
    <property type="match status" value="1"/>
</dbReference>
<protein>
    <submittedName>
        <fullName evidence="6">Uncharacterized protein</fullName>
    </submittedName>
</protein>
<feature type="domain" description="26S proteasome regulatory subunit RPN2 C-terminal" evidence="4">
    <location>
        <begin position="549"/>
        <end position="667"/>
    </location>
</feature>
<comment type="caution">
    <text evidence="6">The sequence shown here is derived from an EMBL/GenBank/DDBJ whole genome shotgun (WGS) entry which is preliminary data.</text>
</comment>
<evidence type="ECO:0000313" key="6">
    <source>
        <dbReference type="EMBL" id="KAH8510410.1"/>
    </source>
</evidence>
<dbReference type="GO" id="GO:0008540">
    <property type="term" value="C:proteasome regulatory particle, base subcomplex"/>
    <property type="evidence" value="ECO:0007669"/>
    <property type="project" value="TreeGrafter"/>
</dbReference>
<proteinExistence type="predicted"/>
<dbReference type="GO" id="GO:0043161">
    <property type="term" value="P:proteasome-mediated ubiquitin-dependent protein catabolic process"/>
    <property type="evidence" value="ECO:0007669"/>
    <property type="project" value="TreeGrafter"/>
</dbReference>
<name>A0A8T2YZF0_POPDE</name>
<gene>
    <name evidence="6" type="ORF">H0E87_008104</name>
</gene>
<evidence type="ECO:0000313" key="7">
    <source>
        <dbReference type="Proteomes" id="UP000807159"/>
    </source>
</evidence>
<evidence type="ECO:0000259" key="5">
    <source>
        <dbReference type="Pfam" id="PF21505"/>
    </source>
</evidence>
<keyword evidence="7" id="KW-1185">Reference proteome</keyword>
<dbReference type="Pfam" id="PF18004">
    <property type="entry name" value="RPN2_C"/>
    <property type="match status" value="1"/>
</dbReference>
<dbReference type="InterPro" id="IPR011989">
    <property type="entry name" value="ARM-like"/>
</dbReference>
<accession>A0A8T2YZF0</accession>
<dbReference type="EMBL" id="JACEGQ020000004">
    <property type="protein sequence ID" value="KAH8510410.1"/>
    <property type="molecule type" value="Genomic_DNA"/>
</dbReference>
<dbReference type="GO" id="GO:0034515">
    <property type="term" value="C:proteasome storage granule"/>
    <property type="evidence" value="ECO:0007669"/>
    <property type="project" value="TreeGrafter"/>
</dbReference>
<evidence type="ECO:0000256" key="2">
    <source>
        <dbReference type="ARBA" id="ARBA00022942"/>
    </source>
</evidence>
<dbReference type="Pfam" id="PF21505">
    <property type="entry name" value="RPN2_N"/>
    <property type="match status" value="1"/>
</dbReference>
<feature type="domain" description="26S proteasome non-ATPase regulatory subunit 1/RPN2 N-terminal" evidence="5">
    <location>
        <begin position="31"/>
        <end position="199"/>
    </location>
</feature>
<organism evidence="6 7">
    <name type="scientific">Populus deltoides</name>
    <name type="common">Eastern poplar</name>
    <name type="synonym">Eastern cottonwood</name>
    <dbReference type="NCBI Taxonomy" id="3696"/>
    <lineage>
        <taxon>Eukaryota</taxon>
        <taxon>Viridiplantae</taxon>
        <taxon>Streptophyta</taxon>
        <taxon>Embryophyta</taxon>
        <taxon>Tracheophyta</taxon>
        <taxon>Spermatophyta</taxon>
        <taxon>Magnoliopsida</taxon>
        <taxon>eudicotyledons</taxon>
        <taxon>Gunneridae</taxon>
        <taxon>Pentapetalae</taxon>
        <taxon>rosids</taxon>
        <taxon>fabids</taxon>
        <taxon>Malpighiales</taxon>
        <taxon>Salicaceae</taxon>
        <taxon>Saliceae</taxon>
        <taxon>Populus</taxon>
    </lineage>
</organism>
<feature type="region of interest" description="Disordered" evidence="3">
    <location>
        <begin position="592"/>
        <end position="715"/>
    </location>
</feature>
<dbReference type="GO" id="GO:0005634">
    <property type="term" value="C:nucleus"/>
    <property type="evidence" value="ECO:0007669"/>
    <property type="project" value="TreeGrafter"/>
</dbReference>
<dbReference type="PANTHER" id="PTHR10943">
    <property type="entry name" value="26S PROTEASOME NON-ATPASE REGULATORY SUBUNIT"/>
    <property type="match status" value="1"/>
</dbReference>
<feature type="compositionally biased region" description="Basic and acidic residues" evidence="3">
    <location>
        <begin position="603"/>
        <end position="646"/>
    </location>
</feature>
<evidence type="ECO:0000256" key="1">
    <source>
        <dbReference type="ARBA" id="ARBA00022737"/>
    </source>
</evidence>
<dbReference type="SUPFAM" id="SSF48371">
    <property type="entry name" value="ARM repeat"/>
    <property type="match status" value="1"/>
</dbReference>
<dbReference type="InterPro" id="IPR040623">
    <property type="entry name" value="RPN2_C"/>
</dbReference>
<keyword evidence="1" id="KW-0677">Repeat</keyword>
<evidence type="ECO:0000259" key="4">
    <source>
        <dbReference type="Pfam" id="PF18004"/>
    </source>
</evidence>
<evidence type="ECO:0000256" key="3">
    <source>
        <dbReference type="SAM" id="MobiDB-lite"/>
    </source>
</evidence>
<dbReference type="InterPro" id="IPR048570">
    <property type="entry name" value="PSMD1_RPN2_N"/>
</dbReference>
<dbReference type="Gene3D" id="1.25.10.10">
    <property type="entry name" value="Leucine-rich Repeat Variant"/>
    <property type="match status" value="2"/>
</dbReference>
<reference evidence="6" key="1">
    <citation type="journal article" date="2021" name="J. Hered.">
        <title>Genome Assembly of Salicaceae Populus deltoides (Eastern Cottonwood) I-69 Based on Nanopore Sequencing and Hi-C Technologies.</title>
        <authorList>
            <person name="Bai S."/>
            <person name="Wu H."/>
            <person name="Zhang J."/>
            <person name="Pan Z."/>
            <person name="Zhao W."/>
            <person name="Li Z."/>
            <person name="Tong C."/>
        </authorList>
    </citation>
    <scope>NUCLEOTIDE SEQUENCE</scope>
    <source>
        <tissue evidence="6">Leaf</tissue>
    </source>
</reference>
<dbReference type="AlphaFoldDB" id="A0A8T2YZF0"/>
<sequence length="715" mass="78109">MLDKYVDVNFSLIIGKSLWACGSFLTIHSLRCIEHGEYQQAVGTAIECRRIDKLVEAIERSDIVHGTLSYCINACHSFIDLRDIGMSDPTRVCAPLFGMFMYVSEFLHSTLFLFSNMTAWIESTVFRHIVNVHQELHHPDLLSICQYLMLLDEPEGVASILEKLLRSKNKDRALVAFQIAFDLVENEDQTFLLYVRDLFSMCQPSDSTQNDHATDPREGMYAERSYLLIPKTIKQPIEKSGSVCHNATLYANAIMHAGTAVDTFVRENLDLLRKGGNWAQFSAIAELGVIYRDNREQLQLQQGESQMSPYVFESPSGVSCVAYTKGGALCAMDLYYANHGEEIKQCIRDSLRGTNVEVVQHGACLGLGLAALGTAGENICDDIKNVLHADSAVAGEAAGLQAICLLVLPLQFMEEKKKQTPIERLTRDQDPILRYGGRRHFGTCLSDAISLLEPLTSDAVDFVCQGALIALEMVMVRMNGASDARGATFRQQLEKIILDKQKGYMSKMEAILASGILNAGGRNVTTGLLSKTKHDKVAAVVGLAVFCQAFIGLEYDLKDKGFEFLSNAKPSLFGYPKPATVPTTAPAVALPPAVPSTSAKAEATAKRKADQKANAKKADGKESFPAAKDAEKGKSTEKKGDPKQVDGAETDTAEPEPSFEILTNPARPSEPEVFSSKKNPSTVSPAAGDSITGEQGSAVMDVDEKPQPPQTFKNT</sequence>